<evidence type="ECO:0000259" key="1">
    <source>
        <dbReference type="Pfam" id="PF10544"/>
    </source>
</evidence>
<evidence type="ECO:0000313" key="2">
    <source>
        <dbReference type="EMBL" id="PWN59452.1"/>
    </source>
</evidence>
<proteinExistence type="predicted"/>
<dbReference type="AlphaFoldDB" id="A0A316WDF2"/>
<name>A0A316WDF2_9FLAO</name>
<dbReference type="Pfam" id="PF10544">
    <property type="entry name" value="T5orf172"/>
    <property type="match status" value="1"/>
</dbReference>
<sequence length="206" mass="24275">MNQETKDFFEKHKILEKEIIDAKGQTMYQLKDFMKSQNKLFAYNTTACKQGHTIRDRNGHCIVCKTASITFLRRSLETGNIYIAGSIAKEYIKIGMSTIPLDHRFSRLNSRRVGNTNDWVLIKSIKCDFVNKHELAIHQLLRKYKIDGDKYGDTESTEIFRCSYEKANTTLEQYFKENNIEKIETKTFLYNPEKYSFRNLINQKNQ</sequence>
<gene>
    <name evidence="2" type="ORF">C1634_019280</name>
</gene>
<dbReference type="RefSeq" id="WP_103234696.1">
    <property type="nucleotide sequence ID" value="NZ_PPEG02000008.1"/>
</dbReference>
<feature type="domain" description="Bacteriophage T5 Orf172 DNA-binding" evidence="1">
    <location>
        <begin position="81"/>
        <end position="173"/>
    </location>
</feature>
<dbReference type="Proteomes" id="UP000236413">
    <property type="component" value="Unassembled WGS sequence"/>
</dbReference>
<evidence type="ECO:0000313" key="3">
    <source>
        <dbReference type="Proteomes" id="UP000236413"/>
    </source>
</evidence>
<reference evidence="2 3" key="1">
    <citation type="submission" date="2018-04" db="EMBL/GenBank/DDBJ databases">
        <title>Chryseobacterium oncorhynchi 701B-08T from rainbow trout, and Chryseobacterium viscerum 687B-08T from diseased fish.</title>
        <authorList>
            <person name="Jeong J.-J."/>
            <person name="Lee Y.J."/>
            <person name="Pathiraja D."/>
            <person name="Park B."/>
            <person name="Choi I.-G."/>
            <person name="Kim K.D."/>
        </authorList>
    </citation>
    <scope>NUCLEOTIDE SEQUENCE [LARGE SCALE GENOMIC DNA]</scope>
    <source>
        <strain evidence="2 3">687B-08</strain>
    </source>
</reference>
<dbReference type="EMBL" id="PPEG02000008">
    <property type="protein sequence ID" value="PWN59452.1"/>
    <property type="molecule type" value="Genomic_DNA"/>
</dbReference>
<accession>A0A316WDF2</accession>
<protein>
    <recommendedName>
        <fullName evidence="1">Bacteriophage T5 Orf172 DNA-binding domain-containing protein</fullName>
    </recommendedName>
</protein>
<organism evidence="2 3">
    <name type="scientific">Chryseobacterium viscerum</name>
    <dbReference type="NCBI Taxonomy" id="1037377"/>
    <lineage>
        <taxon>Bacteria</taxon>
        <taxon>Pseudomonadati</taxon>
        <taxon>Bacteroidota</taxon>
        <taxon>Flavobacteriia</taxon>
        <taxon>Flavobacteriales</taxon>
        <taxon>Weeksellaceae</taxon>
        <taxon>Chryseobacterium group</taxon>
        <taxon>Chryseobacterium</taxon>
    </lineage>
</organism>
<comment type="caution">
    <text evidence="2">The sequence shown here is derived from an EMBL/GenBank/DDBJ whole genome shotgun (WGS) entry which is preliminary data.</text>
</comment>
<dbReference type="InterPro" id="IPR018306">
    <property type="entry name" value="Phage_T5_Orf172_DNA-bd"/>
</dbReference>